<feature type="transmembrane region" description="Helical" evidence="10">
    <location>
        <begin position="136"/>
        <end position="158"/>
    </location>
</feature>
<evidence type="ECO:0000256" key="1">
    <source>
        <dbReference type="ARBA" id="ARBA00004141"/>
    </source>
</evidence>
<evidence type="ECO:0000256" key="4">
    <source>
        <dbReference type="ARBA" id="ARBA00022692"/>
    </source>
</evidence>
<dbReference type="EMBL" id="LN483142">
    <property type="protein sequence ID" value="CED83341.1"/>
    <property type="molecule type" value="Genomic_DNA"/>
</dbReference>
<keyword evidence="6" id="KW-0653">Protein transport</keyword>
<sequence length="796" mass="88742">MPFKRQDSIHAPIDTTPSLKNSPGSKDDEEEEEHELSGVGLDKKVPLERNNDAHYHERKAIDPSALGVDELDPANLLSNGQERPIETAVDFSTRLIATVDDVNMPIHTLRMYVLGLGLTSFAAVLGQIFYFRPSSLTVSSLFIVVIADMLGRLWYMLFNALERLTQRFFPTEYRRPIWTFINPCEFNLKEHTATLIMSTTAFSSAQAISVFAADELYYDLNPNYGISIFTLIASQFLGYGIAGLMRAVVVYPSYAVWPATIPTVQLFQLLHNDKDIAGQRKRMKFFLLVALGIFIWEWFPEFIAPTLTGVSIFCLAKRDSVWVTRIFGGSYPNEGMALFSVCLDWAYLSGASSLYTPLATQMSLYAGVAVSATLLLTAYAGNVWQAQNFPFMAQDLFYENGSSYDQSLILNADYSLNRTLLEEQGLPWFATSMAIYYLGLNLSIGATITHCLLWYWEPVKEAATAFRSRSTDDAHYRKMLEYKEVPMWAYGAIVVSSFAMAMATCYTGHSHLPWYGVIVAFIIAIVLFPFVSIFPAITGWQVSIQTLVLMLGSAVVPGNAQANMYFGLYGSNAATQGIAFASDLKIAQYTKLPPRTTLWVQSLGTVLGGILQIVISKQIIGSHRDILLDPAGNNIWSGQNVQSFNSQAVTWGALAKDMYSPGSTYDMIPLSVLVGFGVPIIPWIIHRYYPKLRMDLFITPLFCYTLGYLAAGINSTIFMSVVTALLTQGYLRIYRPTWFRKYNYIMSAALDAGMQVFVFITTFALFGAGNGTTVAMPNWALNPVNYADYCYLDDSS</sequence>
<feature type="transmembrane region" description="Helical" evidence="10">
    <location>
        <begin position="705"/>
        <end position="727"/>
    </location>
</feature>
<dbReference type="Pfam" id="PF03169">
    <property type="entry name" value="OPT"/>
    <property type="match status" value="1"/>
</dbReference>
<comment type="subcellular location">
    <subcellularLocation>
        <location evidence="1">Membrane</location>
        <topology evidence="1">Multi-pass membrane protein</topology>
    </subcellularLocation>
</comment>
<feature type="compositionally biased region" description="Polar residues" evidence="9">
    <location>
        <begin position="15"/>
        <end position="24"/>
    </location>
</feature>
<keyword evidence="3" id="KW-0813">Transport</keyword>
<name>A0A0F7SPK0_PHARH</name>
<dbReference type="InterPro" id="IPR004813">
    <property type="entry name" value="OPT"/>
</dbReference>
<proteinExistence type="inferred from homology"/>
<evidence type="ECO:0000256" key="3">
    <source>
        <dbReference type="ARBA" id="ARBA00022448"/>
    </source>
</evidence>
<dbReference type="GO" id="GO:0016020">
    <property type="term" value="C:membrane"/>
    <property type="evidence" value="ECO:0007669"/>
    <property type="project" value="UniProtKB-SubCell"/>
</dbReference>
<evidence type="ECO:0000256" key="7">
    <source>
        <dbReference type="ARBA" id="ARBA00022989"/>
    </source>
</evidence>
<evidence type="ECO:0000256" key="8">
    <source>
        <dbReference type="ARBA" id="ARBA00023136"/>
    </source>
</evidence>
<evidence type="ECO:0000313" key="11">
    <source>
        <dbReference type="EMBL" id="CED83341.1"/>
    </source>
</evidence>
<evidence type="ECO:0000256" key="10">
    <source>
        <dbReference type="SAM" id="Phobius"/>
    </source>
</evidence>
<dbReference type="GO" id="GO:0035673">
    <property type="term" value="F:oligopeptide transmembrane transporter activity"/>
    <property type="evidence" value="ECO:0007669"/>
    <property type="project" value="InterPro"/>
</dbReference>
<evidence type="ECO:0000256" key="9">
    <source>
        <dbReference type="SAM" id="MobiDB-lite"/>
    </source>
</evidence>
<dbReference type="GO" id="GO:0015031">
    <property type="term" value="P:protein transport"/>
    <property type="evidence" value="ECO:0007669"/>
    <property type="project" value="UniProtKB-KW"/>
</dbReference>
<comment type="similarity">
    <text evidence="2">Belongs to the oligopeptide OPT transporter family.</text>
</comment>
<dbReference type="AlphaFoldDB" id="A0A0F7SPK0"/>
<reference evidence="11" key="1">
    <citation type="submission" date="2014-08" db="EMBL/GenBank/DDBJ databases">
        <authorList>
            <person name="Sharma Rahul"/>
            <person name="Thines Marco"/>
        </authorList>
    </citation>
    <scope>NUCLEOTIDE SEQUENCE</scope>
</reference>
<protein>
    <submittedName>
        <fullName evidence="11">Sexual differentiation process protein ISP4</fullName>
    </submittedName>
</protein>
<feature type="transmembrane region" description="Helical" evidence="10">
    <location>
        <begin position="487"/>
        <end position="507"/>
    </location>
</feature>
<organism evidence="11">
    <name type="scientific">Phaffia rhodozyma</name>
    <name type="common">Yeast</name>
    <name type="synonym">Xanthophyllomyces dendrorhous</name>
    <dbReference type="NCBI Taxonomy" id="264483"/>
    <lineage>
        <taxon>Eukaryota</taxon>
        <taxon>Fungi</taxon>
        <taxon>Dikarya</taxon>
        <taxon>Basidiomycota</taxon>
        <taxon>Agaricomycotina</taxon>
        <taxon>Tremellomycetes</taxon>
        <taxon>Cystofilobasidiales</taxon>
        <taxon>Mrakiaceae</taxon>
        <taxon>Phaffia</taxon>
    </lineage>
</organism>
<dbReference type="InterPro" id="IPR004648">
    <property type="entry name" value="Oligpept_transpt"/>
</dbReference>
<feature type="transmembrane region" description="Helical" evidence="10">
    <location>
        <begin position="748"/>
        <end position="769"/>
    </location>
</feature>
<evidence type="ECO:0000256" key="6">
    <source>
        <dbReference type="ARBA" id="ARBA00022927"/>
    </source>
</evidence>
<keyword evidence="8 10" id="KW-0472">Membrane</keyword>
<accession>A0A0F7SPK0</accession>
<feature type="transmembrane region" description="Helical" evidence="10">
    <location>
        <begin position="514"/>
        <end position="537"/>
    </location>
</feature>
<feature type="transmembrane region" description="Helical" evidence="10">
    <location>
        <begin position="283"/>
        <end position="299"/>
    </location>
</feature>
<keyword evidence="4 10" id="KW-0812">Transmembrane</keyword>
<keyword evidence="5" id="KW-0571">Peptide transport</keyword>
<feature type="region of interest" description="Disordered" evidence="9">
    <location>
        <begin position="1"/>
        <end position="44"/>
    </location>
</feature>
<evidence type="ECO:0000256" key="2">
    <source>
        <dbReference type="ARBA" id="ARBA00008807"/>
    </source>
</evidence>
<keyword evidence="7 10" id="KW-1133">Transmembrane helix</keyword>
<feature type="transmembrane region" description="Helical" evidence="10">
    <location>
        <begin position="667"/>
        <end position="685"/>
    </location>
</feature>
<feature type="transmembrane region" description="Helical" evidence="10">
    <location>
        <begin position="362"/>
        <end position="384"/>
    </location>
</feature>
<feature type="transmembrane region" description="Helical" evidence="10">
    <location>
        <begin position="111"/>
        <end position="130"/>
    </location>
</feature>
<feature type="transmembrane region" description="Helical" evidence="10">
    <location>
        <begin position="434"/>
        <end position="456"/>
    </location>
</feature>
<evidence type="ECO:0000256" key="5">
    <source>
        <dbReference type="ARBA" id="ARBA00022856"/>
    </source>
</evidence>
<dbReference type="NCBIfam" id="TIGR00728">
    <property type="entry name" value="OPT_sfam"/>
    <property type="match status" value="1"/>
</dbReference>
<feature type="transmembrane region" description="Helical" evidence="10">
    <location>
        <begin position="224"/>
        <end position="242"/>
    </location>
</feature>
<dbReference type="PANTHER" id="PTHR22601">
    <property type="entry name" value="ISP4 LIKE PROTEIN"/>
    <property type="match status" value="1"/>
</dbReference>